<evidence type="ECO:0000313" key="19">
    <source>
        <dbReference type="Proteomes" id="UP000061704"/>
    </source>
</evidence>
<dbReference type="PANTHER" id="PTHR46161">
    <property type="entry name" value="NUCLEOSIDE DIPHOSPHATE KINASE"/>
    <property type="match status" value="1"/>
</dbReference>
<keyword evidence="8 13" id="KW-0547">Nucleotide-binding</keyword>
<dbReference type="PANTHER" id="PTHR46161:SF3">
    <property type="entry name" value="NUCLEOSIDE DIPHOSPHATE KINASE DDB_G0292928-RELATED"/>
    <property type="match status" value="1"/>
</dbReference>
<evidence type="ECO:0000256" key="4">
    <source>
        <dbReference type="ARBA" id="ARBA00022490"/>
    </source>
</evidence>
<dbReference type="EMBL" id="AP010872">
    <property type="protein sequence ID" value="BAH82936.1"/>
    <property type="molecule type" value="Genomic_DNA"/>
</dbReference>
<dbReference type="KEGG" id="icp:ICMP_070"/>
<dbReference type="SMART" id="SM00562">
    <property type="entry name" value="NDK"/>
    <property type="match status" value="1"/>
</dbReference>
<dbReference type="NCBIfam" id="NF001908">
    <property type="entry name" value="PRK00668.1"/>
    <property type="match status" value="1"/>
</dbReference>
<evidence type="ECO:0000256" key="12">
    <source>
        <dbReference type="ARBA" id="ARBA00023080"/>
    </source>
</evidence>
<dbReference type="PRINTS" id="PR01243">
    <property type="entry name" value="NUCDPKINASE"/>
</dbReference>
<accession>C5WC80</accession>
<feature type="binding site" evidence="13 14">
    <location>
        <position position="91"/>
    </location>
    <ligand>
        <name>ATP</name>
        <dbReference type="ChEBI" id="CHEBI:30616"/>
    </ligand>
</feature>
<evidence type="ECO:0000256" key="1">
    <source>
        <dbReference type="ARBA" id="ARBA00008142"/>
    </source>
</evidence>
<gene>
    <name evidence="13 18" type="primary">ndk</name>
    <name evidence="18" type="ORF">ICMP_070</name>
</gene>
<dbReference type="Proteomes" id="UP000061704">
    <property type="component" value="Chromosome"/>
</dbReference>
<dbReference type="CDD" id="cd04413">
    <property type="entry name" value="NDPk_I"/>
    <property type="match status" value="1"/>
</dbReference>
<keyword evidence="6 13" id="KW-0808">Transferase</keyword>
<dbReference type="HAMAP" id="MF_00451">
    <property type="entry name" value="NDP_kinase"/>
    <property type="match status" value="1"/>
</dbReference>
<keyword evidence="10 13" id="KW-0067">ATP-binding</keyword>
<dbReference type="STRING" id="476281.ICMP_070"/>
<feature type="binding site" evidence="13 14">
    <location>
        <position position="63"/>
    </location>
    <ligand>
        <name>ATP</name>
        <dbReference type="ChEBI" id="CHEBI:30616"/>
    </ligand>
</feature>
<organism evidence="18 19">
    <name type="scientific">Candidatus Ishikawaella capsulata Mpkobe</name>
    <dbReference type="NCBI Taxonomy" id="476281"/>
    <lineage>
        <taxon>Bacteria</taxon>
        <taxon>Pseudomonadati</taxon>
        <taxon>Pseudomonadota</taxon>
        <taxon>Gammaproteobacteria</taxon>
        <taxon>Enterobacterales</taxon>
        <taxon>Enterobacteriaceae</taxon>
        <taxon>Candidatus Ishikawella</taxon>
    </lineage>
</organism>
<comment type="catalytic activity">
    <reaction evidence="13">
        <text>a ribonucleoside 5'-diphosphate + ATP = a ribonucleoside 5'-triphosphate + ADP</text>
        <dbReference type="Rhea" id="RHEA:18113"/>
        <dbReference type="ChEBI" id="CHEBI:30616"/>
        <dbReference type="ChEBI" id="CHEBI:57930"/>
        <dbReference type="ChEBI" id="CHEBI:61557"/>
        <dbReference type="ChEBI" id="CHEBI:456216"/>
        <dbReference type="EC" id="2.7.4.6"/>
    </reaction>
</comment>
<evidence type="ECO:0000256" key="15">
    <source>
        <dbReference type="RuleBase" id="RU004011"/>
    </source>
</evidence>
<dbReference type="InterPro" id="IPR023005">
    <property type="entry name" value="Nucleoside_diP_kinase_AS"/>
</dbReference>
<comment type="subcellular location">
    <subcellularLocation>
        <location evidence="13">Cytoplasm</location>
    </subcellularLocation>
</comment>
<feature type="binding site" evidence="13 14">
    <location>
        <position position="97"/>
    </location>
    <ligand>
        <name>ATP</name>
        <dbReference type="ChEBI" id="CHEBI:30616"/>
    </ligand>
</feature>
<comment type="similarity">
    <text evidence="1 13 14 15">Belongs to the NDK family.</text>
</comment>
<keyword evidence="11 13" id="KW-0460">Magnesium</keyword>
<comment type="function">
    <text evidence="13">Major role in the synthesis of nucleoside triphosphates other than ATP. The ATP gamma phosphate is transferred to the NDP beta phosphate via a ping-pong mechanism, using a phosphorylated active-site intermediate.</text>
</comment>
<dbReference type="GO" id="GO:0005737">
    <property type="term" value="C:cytoplasm"/>
    <property type="evidence" value="ECO:0007669"/>
    <property type="project" value="UniProtKB-SubCell"/>
</dbReference>
<evidence type="ECO:0000256" key="7">
    <source>
        <dbReference type="ARBA" id="ARBA00022723"/>
    </source>
</evidence>
<evidence type="ECO:0000256" key="2">
    <source>
        <dbReference type="ARBA" id="ARBA00012966"/>
    </source>
</evidence>
<dbReference type="AlphaFoldDB" id="C5WC80"/>
<dbReference type="InterPro" id="IPR034907">
    <property type="entry name" value="NDK-like_dom"/>
</dbReference>
<evidence type="ECO:0000256" key="14">
    <source>
        <dbReference type="PROSITE-ProRule" id="PRU00706"/>
    </source>
</evidence>
<evidence type="ECO:0000256" key="3">
    <source>
        <dbReference type="ARBA" id="ARBA00017632"/>
    </source>
</evidence>
<evidence type="ECO:0000256" key="9">
    <source>
        <dbReference type="ARBA" id="ARBA00022777"/>
    </source>
</evidence>
<name>C5WC80_9ENTR</name>
<feature type="binding site" evidence="13 14">
    <location>
        <position position="108"/>
    </location>
    <ligand>
        <name>ATP</name>
        <dbReference type="ChEBI" id="CHEBI:30616"/>
    </ligand>
</feature>
<dbReference type="SUPFAM" id="SSF54919">
    <property type="entry name" value="Nucleoside diphosphate kinase, NDK"/>
    <property type="match status" value="1"/>
</dbReference>
<reference evidence="18 19" key="1">
    <citation type="journal article" date="2011" name="Genome Biol. Evol.">
        <title>Reductive evolution of bacterial genome in insect gut environment.</title>
        <authorList>
            <person name="Nikoh N."/>
            <person name="Hosokawa T."/>
            <person name="Ohshima K."/>
            <person name="Hattori M."/>
            <person name="Fukatsu T."/>
        </authorList>
    </citation>
    <scope>NUCLEOTIDE SEQUENCE [LARGE SCALE GENOMIC DNA]</scope>
    <source>
        <strain evidence="18 19">Mpkobe</strain>
    </source>
</reference>
<dbReference type="PROSITE" id="PS51374">
    <property type="entry name" value="NDPK_LIKE"/>
    <property type="match status" value="1"/>
</dbReference>
<dbReference type="GO" id="GO:0006241">
    <property type="term" value="P:CTP biosynthetic process"/>
    <property type="evidence" value="ECO:0007669"/>
    <property type="project" value="UniProtKB-UniRule"/>
</dbReference>
<dbReference type="FunFam" id="3.30.70.141:FF:000003">
    <property type="entry name" value="Nucleoside diphosphate kinase"/>
    <property type="match status" value="1"/>
</dbReference>
<dbReference type="EC" id="2.7.4.6" evidence="2 13"/>
<keyword evidence="12 13" id="KW-0546">Nucleotide metabolism</keyword>
<protein>
    <recommendedName>
        <fullName evidence="3 13">Nucleoside diphosphate kinase</fullName>
        <shortName evidence="13">NDK</shortName>
        <shortName evidence="13">NDP kinase</shortName>
        <ecNumber evidence="2 13">2.7.4.6</ecNumber>
    </recommendedName>
    <alternativeName>
        <fullName evidence="13">Nucleoside-2-P kinase</fullName>
    </alternativeName>
</protein>
<comment type="catalytic activity">
    <reaction evidence="13 16">
        <text>a 2'-deoxyribonucleoside 5'-diphosphate + ATP = a 2'-deoxyribonucleoside 5'-triphosphate + ADP</text>
        <dbReference type="Rhea" id="RHEA:44640"/>
        <dbReference type="ChEBI" id="CHEBI:30616"/>
        <dbReference type="ChEBI" id="CHEBI:61560"/>
        <dbReference type="ChEBI" id="CHEBI:73316"/>
        <dbReference type="ChEBI" id="CHEBI:456216"/>
        <dbReference type="EC" id="2.7.4.6"/>
    </reaction>
</comment>
<evidence type="ECO:0000256" key="10">
    <source>
        <dbReference type="ARBA" id="ARBA00022840"/>
    </source>
</evidence>
<comment type="subunit">
    <text evidence="13">Homotetramer.</text>
</comment>
<dbReference type="GO" id="GO:0006183">
    <property type="term" value="P:GTP biosynthetic process"/>
    <property type="evidence" value="ECO:0007669"/>
    <property type="project" value="UniProtKB-UniRule"/>
</dbReference>
<dbReference type="GO" id="GO:0006228">
    <property type="term" value="P:UTP biosynthetic process"/>
    <property type="evidence" value="ECO:0007669"/>
    <property type="project" value="UniProtKB-UniRule"/>
</dbReference>
<dbReference type="GO" id="GO:0046872">
    <property type="term" value="F:metal ion binding"/>
    <property type="evidence" value="ECO:0007669"/>
    <property type="project" value="UniProtKB-KW"/>
</dbReference>
<keyword evidence="19" id="KW-1185">Reference proteome</keyword>
<evidence type="ECO:0000256" key="6">
    <source>
        <dbReference type="ARBA" id="ARBA00022679"/>
    </source>
</evidence>
<sequence>MEIHMTIERTCSIIKPNIVAKNYIGAIYDRCERAGFIIIATKMQHLTKNQAKTFYIKHKDKHFFQDLINFMISGPIVVSILEGENVIKRYRNLMGDTNPEKALPGTLRADYADSITENAIHGSDALESAYYEISFFFKENEIFYRTR</sequence>
<keyword evidence="7 13" id="KW-0479">Metal-binding</keyword>
<keyword evidence="9 13" id="KW-0418">Kinase</keyword>
<evidence type="ECO:0000259" key="17">
    <source>
        <dbReference type="SMART" id="SM00562"/>
    </source>
</evidence>
<feature type="binding site" evidence="13 14">
    <location>
        <position position="118"/>
    </location>
    <ligand>
        <name>ATP</name>
        <dbReference type="ChEBI" id="CHEBI:30616"/>
    </ligand>
</feature>
<dbReference type="GO" id="GO:0005524">
    <property type="term" value="F:ATP binding"/>
    <property type="evidence" value="ECO:0007669"/>
    <property type="project" value="UniProtKB-UniRule"/>
</dbReference>
<comment type="cofactor">
    <cofactor evidence="13">
        <name>Mg(2+)</name>
        <dbReference type="ChEBI" id="CHEBI:18420"/>
    </cofactor>
</comment>
<dbReference type="Pfam" id="PF00334">
    <property type="entry name" value="NDK"/>
    <property type="match status" value="1"/>
</dbReference>
<feature type="domain" description="Nucleoside diphosphate kinase-like" evidence="17">
    <location>
        <begin position="7"/>
        <end position="144"/>
    </location>
</feature>
<dbReference type="HOGENOM" id="CLU_060216_8_1_6"/>
<dbReference type="Gene3D" id="3.30.70.141">
    <property type="entry name" value="Nucleoside diphosphate kinase-like domain"/>
    <property type="match status" value="1"/>
</dbReference>
<feature type="active site" description="Pros-phosphohistidine intermediate" evidence="13 14">
    <location>
        <position position="121"/>
    </location>
</feature>
<keyword evidence="4 13" id="KW-0963">Cytoplasm</keyword>
<feature type="binding site" evidence="13 14">
    <location>
        <position position="15"/>
    </location>
    <ligand>
        <name>ATP</name>
        <dbReference type="ChEBI" id="CHEBI:30616"/>
    </ligand>
</feature>
<keyword evidence="5 13" id="KW-0597">Phosphoprotein</keyword>
<dbReference type="InterPro" id="IPR036850">
    <property type="entry name" value="NDK-like_dom_sf"/>
</dbReference>
<evidence type="ECO:0000256" key="8">
    <source>
        <dbReference type="ARBA" id="ARBA00022741"/>
    </source>
</evidence>
<dbReference type="InterPro" id="IPR001564">
    <property type="entry name" value="Nucleoside_diP_kinase"/>
</dbReference>
<evidence type="ECO:0000256" key="11">
    <source>
        <dbReference type="ARBA" id="ARBA00022842"/>
    </source>
</evidence>
<evidence type="ECO:0000313" key="18">
    <source>
        <dbReference type="EMBL" id="BAH82936.1"/>
    </source>
</evidence>
<dbReference type="PROSITE" id="PS00469">
    <property type="entry name" value="NDPK"/>
    <property type="match status" value="1"/>
</dbReference>
<evidence type="ECO:0000256" key="16">
    <source>
        <dbReference type="RuleBase" id="RU004013"/>
    </source>
</evidence>
<dbReference type="GO" id="GO:0004550">
    <property type="term" value="F:nucleoside diphosphate kinase activity"/>
    <property type="evidence" value="ECO:0007669"/>
    <property type="project" value="UniProtKB-UniRule"/>
</dbReference>
<evidence type="ECO:0000256" key="5">
    <source>
        <dbReference type="ARBA" id="ARBA00022553"/>
    </source>
</evidence>
<proteinExistence type="inferred from homology"/>
<evidence type="ECO:0000256" key="13">
    <source>
        <dbReference type="HAMAP-Rule" id="MF_00451"/>
    </source>
</evidence>